<organism evidence="3 4">
    <name type="scientific">Fusarium oxysporum (strain Fo5176)</name>
    <name type="common">Fusarium vascular wilt</name>
    <dbReference type="NCBI Taxonomy" id="660025"/>
    <lineage>
        <taxon>Eukaryota</taxon>
        <taxon>Fungi</taxon>
        <taxon>Dikarya</taxon>
        <taxon>Ascomycota</taxon>
        <taxon>Pezizomycotina</taxon>
        <taxon>Sordariomycetes</taxon>
        <taxon>Hypocreomycetidae</taxon>
        <taxon>Hypocreales</taxon>
        <taxon>Nectriaceae</taxon>
        <taxon>Fusarium</taxon>
        <taxon>Fusarium oxysporum species complex</taxon>
    </lineage>
</organism>
<protein>
    <submittedName>
        <fullName evidence="3">Uncharacterized protein</fullName>
    </submittedName>
</protein>
<dbReference type="InterPro" id="IPR036390">
    <property type="entry name" value="WH_DNA-bd_sf"/>
</dbReference>
<dbReference type="GO" id="GO:0043248">
    <property type="term" value="P:proteasome assembly"/>
    <property type="evidence" value="ECO:0007669"/>
    <property type="project" value="EnsemblFungi"/>
</dbReference>
<dbReference type="GO" id="GO:0034515">
    <property type="term" value="C:proteasome storage granule"/>
    <property type="evidence" value="ECO:0007669"/>
    <property type="project" value="EnsemblFungi"/>
</dbReference>
<dbReference type="SMART" id="SM00088">
    <property type="entry name" value="PINT"/>
    <property type="match status" value="1"/>
</dbReference>
<dbReference type="PROSITE" id="PS50250">
    <property type="entry name" value="PCI"/>
    <property type="match status" value="1"/>
</dbReference>
<dbReference type="GO" id="GO:0043161">
    <property type="term" value="P:proteasome-mediated ubiquitin-dependent protein catabolic process"/>
    <property type="evidence" value="ECO:0007669"/>
    <property type="project" value="EnsemblFungi"/>
</dbReference>
<dbReference type="FunFam" id="1.25.40.570:FF:000010">
    <property type="entry name" value="26S proteasome regulatory subunit RPN6"/>
    <property type="match status" value="1"/>
</dbReference>
<dbReference type="SUPFAM" id="SSF46785">
    <property type="entry name" value="Winged helix' DNA-binding domain"/>
    <property type="match status" value="1"/>
</dbReference>
<reference evidence="3" key="2">
    <citation type="submission" date="2025-08" db="UniProtKB">
        <authorList>
            <consortium name="EnsemblFungi"/>
        </authorList>
    </citation>
    <scope>IDENTIFICATION</scope>
    <source>
        <strain evidence="3">4287 / CBS 123668 / FGSC 9935 / NRRL 34936</strain>
    </source>
</reference>
<dbReference type="InterPro" id="IPR000717">
    <property type="entry name" value="PCI_dom"/>
</dbReference>
<dbReference type="STRING" id="426428.A0A0D2XA47"/>
<dbReference type="Pfam" id="PF18503">
    <property type="entry name" value="RPN6_C_helix"/>
    <property type="match status" value="1"/>
</dbReference>
<dbReference type="AlphaFoldDB" id="A0A0D2XA47"/>
<dbReference type="VEuPathDB" id="FungiDB:FOXG_00762"/>
<name>A0A0D2XA47_FUSOF</name>
<reference evidence="4" key="1">
    <citation type="journal article" date="2012" name="Mol. Plant Microbe Interact.">
        <title>A highly conserved effector in Fusarium oxysporum is required for full virulence on Arabidopsis.</title>
        <authorList>
            <person name="Thatcher L.F."/>
            <person name="Gardiner D.M."/>
            <person name="Kazan K."/>
            <person name="Manners J."/>
        </authorList>
    </citation>
    <scope>NUCLEOTIDE SEQUENCE [LARGE SCALE GENOMIC DNA]</scope>
    <source>
        <strain evidence="4">Fo5176</strain>
    </source>
</reference>
<evidence type="ECO:0000256" key="1">
    <source>
        <dbReference type="ARBA" id="ARBA00007454"/>
    </source>
</evidence>
<accession>A0A0D2XA47</accession>
<dbReference type="Pfam" id="PF01399">
    <property type="entry name" value="PCI"/>
    <property type="match status" value="1"/>
</dbReference>
<dbReference type="InterPro" id="IPR040780">
    <property type="entry name" value="Rpn6_C_helix"/>
</dbReference>
<keyword evidence="2" id="KW-0647">Proteasome</keyword>
<proteinExistence type="inferred from homology"/>
<sequence length="423" mass="47708">MAAAESARVQEAQKLAKSDPRKAEAIYKGIISKAPSTTSDAATREYETALISLGELYRDEKNTQELVTLVKESRTVFSSFAKAKSAKLVRQLLDLIKEIPDSTDIEISVTKDCIEWATAERRAFQRQDLEVRLVTLQMAKQSYYEALGLINNLLRELKRLDDKLRLVEVQLLESRVYHALGNIPKSRAALTSARTSAASVYTPPMLQANLDMQSGMLHAEDKDFNTAFSYFIEALDGYHSQDESTRAQAALQYMLLCKIMLNLVDDVNNLMTSKQALKYAGKNLEAMKAIARAHSNRSLEEYERALSSYRYELGSDAFIRNHLRRLYDAMLEQNLIKVIEPFSRVEIDHIAKMVGLDTQQVERKLSQMILDKVIIGVLDQGAGCLIIFDETHRDESYDAALATIEKLSSVVDVLYTNQASMLE</sequence>
<evidence type="ECO:0000313" key="3">
    <source>
        <dbReference type="EnsemblFungi" id="FOXG_00762P0"/>
    </source>
</evidence>
<dbReference type="Pfam" id="PF18055">
    <property type="entry name" value="RPN6_N"/>
    <property type="match status" value="1"/>
</dbReference>
<dbReference type="InterPro" id="IPR050871">
    <property type="entry name" value="26S_Proteasome/COP9_Components"/>
</dbReference>
<dbReference type="EnsemblFungi" id="FOXG_00762T0">
    <property type="protein sequence ID" value="FOXG_00762P0"/>
    <property type="gene ID" value="FOXG_00762"/>
</dbReference>
<evidence type="ECO:0000256" key="2">
    <source>
        <dbReference type="ARBA" id="ARBA00022942"/>
    </source>
</evidence>
<dbReference type="GO" id="GO:0008541">
    <property type="term" value="C:proteasome regulatory particle, lid subcomplex"/>
    <property type="evidence" value="ECO:0007669"/>
    <property type="project" value="EnsemblFungi"/>
</dbReference>
<evidence type="ECO:0000313" key="4">
    <source>
        <dbReference type="Proteomes" id="UP000002489"/>
    </source>
</evidence>
<dbReference type="PANTHER" id="PTHR10678">
    <property type="entry name" value="26S PROTEASOME NON-ATPASE REGULATORY SUBUNIT 11/COP9 SIGNALOSOME COMPLEX SUBUNIT 2"/>
    <property type="match status" value="1"/>
</dbReference>
<dbReference type="InterPro" id="IPR040773">
    <property type="entry name" value="Rpn6_N"/>
</dbReference>
<dbReference type="Proteomes" id="UP000002489">
    <property type="component" value="Unassembled WGS sequence"/>
</dbReference>
<comment type="similarity">
    <text evidence="1">Belongs to the proteasome subunit S9 family.</text>
</comment>
<dbReference type="GO" id="GO:0005198">
    <property type="term" value="F:structural molecule activity"/>
    <property type="evidence" value="ECO:0007669"/>
    <property type="project" value="EnsemblFungi"/>
</dbReference>
<dbReference type="Gene3D" id="1.25.40.570">
    <property type="match status" value="1"/>
</dbReference>
<gene>
    <name evidence="3" type="primary">28943056</name>
</gene>
<dbReference type="SMART" id="SM00753">
    <property type="entry name" value="PAM"/>
    <property type="match status" value="1"/>
</dbReference>